<dbReference type="EC" id="2.7.1.33" evidence="1"/>
<dbReference type="AlphaFoldDB" id="A0A454D2F4"/>
<dbReference type="Gene3D" id="3.40.50.300">
    <property type="entry name" value="P-loop containing nucleotide triphosphate hydrolases"/>
    <property type="match status" value="1"/>
</dbReference>
<evidence type="ECO:0000313" key="1">
    <source>
        <dbReference type="EMBL" id="EKM32806.1"/>
    </source>
</evidence>
<dbReference type="EMBL" id="AJSR01000565">
    <property type="protein sequence ID" value="EKM32806.1"/>
    <property type="molecule type" value="Genomic_DNA"/>
</dbReference>
<organism evidence="1 2">
    <name type="scientific">Vibrio harveyi</name>
    <name type="common">Beneckea harveyi</name>
    <dbReference type="NCBI Taxonomy" id="669"/>
    <lineage>
        <taxon>Bacteria</taxon>
        <taxon>Pseudomonadati</taxon>
        <taxon>Pseudomonadota</taxon>
        <taxon>Gammaproteobacteria</taxon>
        <taxon>Vibrionales</taxon>
        <taxon>Vibrionaceae</taxon>
        <taxon>Vibrio</taxon>
    </lineage>
</organism>
<dbReference type="SUPFAM" id="SSF52540">
    <property type="entry name" value="P-loop containing nucleoside triphosphate hydrolases"/>
    <property type="match status" value="1"/>
</dbReference>
<dbReference type="STRING" id="669.AL538_08715"/>
<dbReference type="InterPro" id="IPR027417">
    <property type="entry name" value="P-loop_NTPase"/>
</dbReference>
<feature type="non-terminal residue" evidence="1">
    <location>
        <position position="53"/>
    </location>
</feature>
<reference evidence="1 2" key="1">
    <citation type="submission" date="2012-10" db="EMBL/GenBank/DDBJ databases">
        <title>Genome sequence of Vibrio Cholerae HENC-02.</title>
        <authorList>
            <person name="Eppinger M."/>
            <person name="Hasan N.A."/>
            <person name="Sengamalay N."/>
            <person name="Hine E."/>
            <person name="Su Q."/>
            <person name="Daugherty S.C."/>
            <person name="Young S."/>
            <person name="Sadzewicz L."/>
            <person name="Tallon L."/>
            <person name="Cebula T.A."/>
            <person name="Ravel J."/>
            <person name="Colwell R.R."/>
        </authorList>
    </citation>
    <scope>NUCLEOTIDE SEQUENCE [LARGE SCALE GENOMIC DNA]</scope>
    <source>
        <strain evidence="1 2">HENC-02</strain>
    </source>
</reference>
<evidence type="ECO:0000313" key="2">
    <source>
        <dbReference type="Proteomes" id="UP000008367"/>
    </source>
</evidence>
<name>A0A454D2F4_VIBHA</name>
<keyword evidence="1" id="KW-0418">Kinase</keyword>
<protein>
    <submittedName>
        <fullName evidence="1">Pantothenate kinase domain protein</fullName>
        <ecNumber evidence="1">2.7.1.33</ecNumber>
    </submittedName>
</protein>
<accession>A0A454D2F4</accession>
<proteinExistence type="predicted"/>
<keyword evidence="1" id="KW-0808">Transferase</keyword>
<gene>
    <name evidence="1" type="ORF">VCHENC02_1671A</name>
</gene>
<comment type="caution">
    <text evidence="1">The sequence shown here is derived from an EMBL/GenBank/DDBJ whole genome shotgun (WGS) entry which is preliminary data.</text>
</comment>
<sequence>MSPFLSFDRAEWAELRNSVPMTLSEDDLKALQGINENLTMEEAVEIYLPLSRL</sequence>
<dbReference type="GO" id="GO:0004594">
    <property type="term" value="F:pantothenate kinase activity"/>
    <property type="evidence" value="ECO:0007669"/>
    <property type="project" value="UniProtKB-EC"/>
</dbReference>
<dbReference type="Proteomes" id="UP000008367">
    <property type="component" value="Unassembled WGS sequence"/>
</dbReference>